<evidence type="ECO:0000256" key="9">
    <source>
        <dbReference type="ARBA" id="ARBA00023180"/>
    </source>
</evidence>
<comment type="caution">
    <text evidence="10">The sequence shown here is derived from an EMBL/GenBank/DDBJ whole genome shotgun (WGS) entry which is preliminary data.</text>
</comment>
<comment type="subcellular location">
    <subcellularLocation>
        <location evidence="1">Golgi apparatus membrane</location>
        <topology evidence="1">Single-pass type II membrane protein</topology>
    </subcellularLocation>
</comment>
<keyword evidence="7" id="KW-0333">Golgi apparatus</keyword>
<gene>
    <name evidence="10" type="ORF">QYM36_012354</name>
</gene>
<keyword evidence="9" id="KW-0325">Glycoprotein</keyword>
<keyword evidence="4" id="KW-0812">Transmembrane</keyword>
<sequence>MYVCQYADFVDSEVCKNAMNKEWYVNDLNAILPLKRWNYVGSPELFSLKLVEETPWHNLGYDIIAVHTRWNHSAVKEALGGGDPAFVTMIREPTQHFESLYGYFKFYKLLGNITLP</sequence>
<keyword evidence="8" id="KW-0472">Membrane</keyword>
<evidence type="ECO:0000256" key="4">
    <source>
        <dbReference type="ARBA" id="ARBA00022692"/>
    </source>
</evidence>
<evidence type="ECO:0000256" key="7">
    <source>
        <dbReference type="ARBA" id="ARBA00023034"/>
    </source>
</evidence>
<evidence type="ECO:0000313" key="10">
    <source>
        <dbReference type="EMBL" id="KAK2711149.1"/>
    </source>
</evidence>
<evidence type="ECO:0000256" key="5">
    <source>
        <dbReference type="ARBA" id="ARBA00022968"/>
    </source>
</evidence>
<dbReference type="GO" id="GO:0009247">
    <property type="term" value="P:glycolipid biosynthetic process"/>
    <property type="evidence" value="ECO:0007669"/>
    <property type="project" value="InterPro"/>
</dbReference>
<dbReference type="PANTHER" id="PTHR14647:SF87">
    <property type="entry name" value="PUTATIVE-RELATED"/>
    <property type="match status" value="1"/>
</dbReference>
<evidence type="ECO:0000256" key="3">
    <source>
        <dbReference type="ARBA" id="ARBA00022679"/>
    </source>
</evidence>
<dbReference type="GO" id="GO:0001733">
    <property type="term" value="F:galactosylceramide sulfotransferase activity"/>
    <property type="evidence" value="ECO:0007669"/>
    <property type="project" value="InterPro"/>
</dbReference>
<accession>A0AA88L2U4</accession>
<keyword evidence="6" id="KW-1133">Transmembrane helix</keyword>
<protein>
    <submittedName>
        <fullName evidence="10">Uncharacterized protein</fullName>
    </submittedName>
</protein>
<evidence type="ECO:0000256" key="2">
    <source>
        <dbReference type="ARBA" id="ARBA00008124"/>
    </source>
</evidence>
<reference evidence="10" key="1">
    <citation type="submission" date="2023-07" db="EMBL/GenBank/DDBJ databases">
        <title>Chromosome-level genome assembly of Artemia franciscana.</title>
        <authorList>
            <person name="Jo E."/>
        </authorList>
    </citation>
    <scope>NUCLEOTIDE SEQUENCE</scope>
    <source>
        <tissue evidence="10">Whole body</tissue>
    </source>
</reference>
<organism evidence="10 11">
    <name type="scientific">Artemia franciscana</name>
    <name type="common">Brine shrimp</name>
    <name type="synonym">Artemia sanfranciscana</name>
    <dbReference type="NCBI Taxonomy" id="6661"/>
    <lineage>
        <taxon>Eukaryota</taxon>
        <taxon>Metazoa</taxon>
        <taxon>Ecdysozoa</taxon>
        <taxon>Arthropoda</taxon>
        <taxon>Crustacea</taxon>
        <taxon>Branchiopoda</taxon>
        <taxon>Anostraca</taxon>
        <taxon>Artemiidae</taxon>
        <taxon>Artemia</taxon>
    </lineage>
</organism>
<dbReference type="InterPro" id="IPR009729">
    <property type="entry name" value="Gal-3-0_sulfotransfrase"/>
</dbReference>
<keyword evidence="5" id="KW-0735">Signal-anchor</keyword>
<dbReference type="EMBL" id="JAVRJZ010000016">
    <property type="protein sequence ID" value="KAK2711149.1"/>
    <property type="molecule type" value="Genomic_DNA"/>
</dbReference>
<dbReference type="InterPro" id="IPR027417">
    <property type="entry name" value="P-loop_NTPase"/>
</dbReference>
<dbReference type="Gene3D" id="3.40.50.300">
    <property type="entry name" value="P-loop containing nucleotide triphosphate hydrolases"/>
    <property type="match status" value="1"/>
</dbReference>
<dbReference type="PANTHER" id="PTHR14647">
    <property type="entry name" value="GALACTOSE-3-O-SULFOTRANSFERASE"/>
    <property type="match status" value="1"/>
</dbReference>
<dbReference type="AlphaFoldDB" id="A0AA88L2U4"/>
<evidence type="ECO:0000256" key="6">
    <source>
        <dbReference type="ARBA" id="ARBA00022989"/>
    </source>
</evidence>
<dbReference type="Proteomes" id="UP001187531">
    <property type="component" value="Unassembled WGS sequence"/>
</dbReference>
<dbReference type="Pfam" id="PF06990">
    <property type="entry name" value="Gal-3-0_sulfotr"/>
    <property type="match status" value="1"/>
</dbReference>
<evidence type="ECO:0000256" key="8">
    <source>
        <dbReference type="ARBA" id="ARBA00023136"/>
    </source>
</evidence>
<keyword evidence="11" id="KW-1185">Reference proteome</keyword>
<evidence type="ECO:0000256" key="1">
    <source>
        <dbReference type="ARBA" id="ARBA00004323"/>
    </source>
</evidence>
<proteinExistence type="inferred from homology"/>
<keyword evidence="3" id="KW-0808">Transferase</keyword>
<evidence type="ECO:0000313" key="11">
    <source>
        <dbReference type="Proteomes" id="UP001187531"/>
    </source>
</evidence>
<comment type="similarity">
    <text evidence="2">Belongs to the galactose-3-O-sulfotransferase family.</text>
</comment>
<name>A0AA88L2U4_ARTSF</name>
<dbReference type="GO" id="GO:0000139">
    <property type="term" value="C:Golgi membrane"/>
    <property type="evidence" value="ECO:0007669"/>
    <property type="project" value="UniProtKB-SubCell"/>
</dbReference>